<proteinExistence type="predicted"/>
<dbReference type="EMBL" id="CP000909">
    <property type="protein sequence ID" value="ABY36330.1"/>
    <property type="molecule type" value="Genomic_DNA"/>
</dbReference>
<sequence length="193" mass="21873">MWQEFDVPPPPVGLTDSLIAWIKDVEARLYVTIVDGPGLTPEEIEQLAAFCGEQPHAELVDYYRLCSPWGLYRDGLTMWQKVLDRVKEIQGDNLFSALAPVLWPVALGGSITIAAFIDQRDRVVCIEIGDQDRHLWLRSIGVWGYLVSTIVIEFLMDRGIHASYEYAVRDPRVRALAGLEDIPVHPFLPITMR</sequence>
<keyword evidence="1" id="KW-0812">Transmembrane</keyword>
<dbReference type="Proteomes" id="UP000002008">
    <property type="component" value="Chromosome"/>
</dbReference>
<keyword evidence="3" id="KW-1185">Reference proteome</keyword>
<dbReference type="AlphaFoldDB" id="A9WHK4"/>
<organism evidence="2 3">
    <name type="scientific">Chloroflexus aurantiacus (strain ATCC 29366 / DSM 635 / J-10-fl)</name>
    <dbReference type="NCBI Taxonomy" id="324602"/>
    <lineage>
        <taxon>Bacteria</taxon>
        <taxon>Bacillati</taxon>
        <taxon>Chloroflexota</taxon>
        <taxon>Chloroflexia</taxon>
        <taxon>Chloroflexales</taxon>
        <taxon>Chloroflexineae</taxon>
        <taxon>Chloroflexaceae</taxon>
        <taxon>Chloroflexus</taxon>
    </lineage>
</organism>
<keyword evidence="1" id="KW-1133">Transmembrane helix</keyword>
<evidence type="ECO:0000313" key="2">
    <source>
        <dbReference type="EMBL" id="ABY36330.1"/>
    </source>
</evidence>
<evidence type="ECO:0000313" key="3">
    <source>
        <dbReference type="Proteomes" id="UP000002008"/>
    </source>
</evidence>
<name>A9WHK4_CHLAA</name>
<dbReference type="EnsemblBacteria" id="ABY36330">
    <property type="protein sequence ID" value="ABY36330"/>
    <property type="gene ID" value="Caur_3132"/>
</dbReference>
<dbReference type="InParanoid" id="A9WHK4"/>
<accession>A9WHK4</accession>
<evidence type="ECO:0000256" key="1">
    <source>
        <dbReference type="SAM" id="Phobius"/>
    </source>
</evidence>
<reference evidence="3" key="1">
    <citation type="journal article" date="2011" name="BMC Genomics">
        <title>Complete genome sequence of the filamentous anoxygenic phototrophic bacterium Chloroflexus aurantiacus.</title>
        <authorList>
            <person name="Tang K.H."/>
            <person name="Barry K."/>
            <person name="Chertkov O."/>
            <person name="Dalin E."/>
            <person name="Han C.S."/>
            <person name="Hauser L.J."/>
            <person name="Honchak B.M."/>
            <person name="Karbach L.E."/>
            <person name="Land M.L."/>
            <person name="Lapidus A."/>
            <person name="Larimer F.W."/>
            <person name="Mikhailova N."/>
            <person name="Pitluck S."/>
            <person name="Pierson B.K."/>
            <person name="Blankenship R.E."/>
        </authorList>
    </citation>
    <scope>NUCLEOTIDE SEQUENCE [LARGE SCALE GENOMIC DNA]</scope>
    <source>
        <strain evidence="3">ATCC 29366 / DSM 635 / J-10-fl</strain>
    </source>
</reference>
<dbReference type="HOGENOM" id="CLU_1406530_0_0_0"/>
<gene>
    <name evidence="2" type="ordered locus">Caur_3132</name>
</gene>
<keyword evidence="1" id="KW-0472">Membrane</keyword>
<protein>
    <submittedName>
        <fullName evidence="2">Uncharacterized protein</fullName>
    </submittedName>
</protein>
<feature type="transmembrane region" description="Helical" evidence="1">
    <location>
        <begin position="94"/>
        <end position="116"/>
    </location>
</feature>
<dbReference type="RefSeq" id="WP_012258983.1">
    <property type="nucleotide sequence ID" value="NC_010175.1"/>
</dbReference>
<feature type="transmembrane region" description="Helical" evidence="1">
    <location>
        <begin position="136"/>
        <end position="156"/>
    </location>
</feature>
<dbReference type="KEGG" id="cau:Caur_3132"/>